<feature type="compositionally biased region" description="Basic and acidic residues" evidence="5">
    <location>
        <begin position="489"/>
        <end position="500"/>
    </location>
</feature>
<proteinExistence type="inferred from homology"/>
<evidence type="ECO:0000256" key="4">
    <source>
        <dbReference type="SAM" id="Coils"/>
    </source>
</evidence>
<gene>
    <name evidence="7" type="ORF">CHM34_00425</name>
</gene>
<comment type="caution">
    <text evidence="7">The sequence shown here is derived from an EMBL/GenBank/DDBJ whole genome shotgun (WGS) entry which is preliminary data.</text>
</comment>
<evidence type="ECO:0000313" key="7">
    <source>
        <dbReference type="EMBL" id="OYD09521.1"/>
    </source>
</evidence>
<evidence type="ECO:0000256" key="2">
    <source>
        <dbReference type="ARBA" id="ARBA00011322"/>
    </source>
</evidence>
<dbReference type="InterPro" id="IPR027417">
    <property type="entry name" value="P-loop_NTPase"/>
</dbReference>
<dbReference type="OrthoDB" id="267455at2"/>
<dbReference type="SUPFAM" id="SSF52540">
    <property type="entry name" value="P-loop containing nucleoside triphosphate hydrolases"/>
    <property type="match status" value="1"/>
</dbReference>
<feature type="region of interest" description="Disordered" evidence="5">
    <location>
        <begin position="484"/>
        <end position="507"/>
    </location>
</feature>
<dbReference type="GO" id="GO:0016887">
    <property type="term" value="F:ATP hydrolysis activity"/>
    <property type="evidence" value="ECO:0007669"/>
    <property type="project" value="InterPro"/>
</dbReference>
<evidence type="ECO:0000256" key="3">
    <source>
        <dbReference type="ARBA" id="ARBA00013368"/>
    </source>
</evidence>
<dbReference type="InterPro" id="IPR038729">
    <property type="entry name" value="Rad50/SbcC_AAA"/>
</dbReference>
<reference evidence="7 8" key="1">
    <citation type="submission" date="2017-07" db="EMBL/GenBank/DDBJ databases">
        <title>The genome sequence of Paludifilum halophilum highlights mechanisms for microbial adaptation to high salt environemnts.</title>
        <authorList>
            <person name="Belbahri L."/>
        </authorList>
    </citation>
    <scope>NUCLEOTIDE SEQUENCE [LARGE SCALE GENOMIC DNA]</scope>
    <source>
        <strain evidence="7 8">DSM 102817</strain>
    </source>
</reference>
<dbReference type="PANTHER" id="PTHR32114">
    <property type="entry name" value="ABC TRANSPORTER ABCH.3"/>
    <property type="match status" value="1"/>
</dbReference>
<comment type="subunit">
    <text evidence="2">Heterodimer of SbcC and SbcD.</text>
</comment>
<dbReference type="RefSeq" id="WP_094262621.1">
    <property type="nucleotide sequence ID" value="NZ_NOWF01000001.1"/>
</dbReference>
<organism evidence="7 8">
    <name type="scientific">Paludifilum halophilum</name>
    <dbReference type="NCBI Taxonomy" id="1642702"/>
    <lineage>
        <taxon>Bacteria</taxon>
        <taxon>Bacillati</taxon>
        <taxon>Bacillota</taxon>
        <taxon>Bacilli</taxon>
        <taxon>Bacillales</taxon>
        <taxon>Thermoactinomycetaceae</taxon>
        <taxon>Paludifilum</taxon>
    </lineage>
</organism>
<accession>A0A235BB54</accession>
<keyword evidence="4" id="KW-0175">Coiled coil</keyword>
<protein>
    <recommendedName>
        <fullName evidence="3">Nuclease SbcCD subunit C</fullName>
    </recommendedName>
</protein>
<evidence type="ECO:0000256" key="1">
    <source>
        <dbReference type="ARBA" id="ARBA00006930"/>
    </source>
</evidence>
<name>A0A235BB54_9BACL</name>
<evidence type="ECO:0000256" key="5">
    <source>
        <dbReference type="SAM" id="MobiDB-lite"/>
    </source>
</evidence>
<dbReference type="GO" id="GO:0006302">
    <property type="term" value="P:double-strand break repair"/>
    <property type="evidence" value="ECO:0007669"/>
    <property type="project" value="InterPro"/>
</dbReference>
<dbReference type="SUPFAM" id="SSF75712">
    <property type="entry name" value="Rad50 coiled-coil Zn hook"/>
    <property type="match status" value="1"/>
</dbReference>
<evidence type="ECO:0000313" key="8">
    <source>
        <dbReference type="Proteomes" id="UP000215459"/>
    </source>
</evidence>
<dbReference type="PANTHER" id="PTHR32114:SF2">
    <property type="entry name" value="ABC TRANSPORTER ABCH.3"/>
    <property type="match status" value="1"/>
</dbReference>
<feature type="domain" description="Rad50/SbcC-type AAA" evidence="6">
    <location>
        <begin position="6"/>
        <end position="242"/>
    </location>
</feature>
<evidence type="ECO:0000259" key="6">
    <source>
        <dbReference type="Pfam" id="PF13476"/>
    </source>
</evidence>
<dbReference type="EMBL" id="NOWF01000001">
    <property type="protein sequence ID" value="OYD09521.1"/>
    <property type="molecule type" value="Genomic_DNA"/>
</dbReference>
<dbReference type="Proteomes" id="UP000215459">
    <property type="component" value="Unassembled WGS sequence"/>
</dbReference>
<comment type="similarity">
    <text evidence="1">Belongs to the SMC family. SbcC subfamily.</text>
</comment>
<feature type="coiled-coil region" evidence="4">
    <location>
        <begin position="166"/>
        <end position="247"/>
    </location>
</feature>
<dbReference type="Gene3D" id="3.40.50.300">
    <property type="entry name" value="P-loop containing nucleotide triphosphate hydrolases"/>
    <property type="match status" value="1"/>
</dbReference>
<dbReference type="AlphaFoldDB" id="A0A235BB54"/>
<keyword evidence="8" id="KW-1185">Reference proteome</keyword>
<sequence>MKRLQKLVIENFQSHTLTEVDFSRGFNVFVGPSDSGKSSILRALRWVLYNQPRGSEFIRSGKNRCRVMLTLSDGTEITRERSASVNRYTLKDSEGKEKVFEGFGKDVPREVLEAHRMHPLKLDHDWNMPAQFGTQLEGPFLLSETGGVRAKSIGRVSGAHIIDIALRETARDRQALSSQVKHLKEEQTRLEEALKPYENLPELLDRVNRAEKLYQKAEEHRQQMERLKQLREKWRDLRNEQEKVRSAVDRLTGVERAESALLHLERYKLRLERLTHILSNRNHNREEMTRWQTTMEKTSRCSDVERELLKVDEKRQVHHHLKQLHGRWSQCREELNRFRRLRAETDALPRLLRRMEEVNAAVLRYDRMRRLFPRYLRWKEEKVKTEAFLNRTAGTQKASHRLESMEYDMERLKGLGQTRSQWKDVGRRLADGRKFMERTEEEIHSYTKQLVSLFQQLGKCPTCGSSIDGSVLNHIMEEYQGGMTGAAAGREDQGSKDGPGKSEGSPL</sequence>
<dbReference type="Pfam" id="PF13476">
    <property type="entry name" value="AAA_23"/>
    <property type="match status" value="1"/>
</dbReference>